<evidence type="ECO:0000256" key="1">
    <source>
        <dbReference type="SAM" id="Phobius"/>
    </source>
</evidence>
<keyword evidence="1" id="KW-1133">Transmembrane helix</keyword>
<proteinExistence type="predicted"/>
<dbReference type="Proteomes" id="UP000309450">
    <property type="component" value="Unassembled WGS sequence"/>
</dbReference>
<keyword evidence="1" id="KW-0812">Transmembrane</keyword>
<evidence type="ECO:0008006" key="4">
    <source>
        <dbReference type="Google" id="ProtNLM"/>
    </source>
</evidence>
<dbReference type="OrthoDB" id="7703998at2"/>
<evidence type="ECO:0000313" key="2">
    <source>
        <dbReference type="EMBL" id="THD82424.1"/>
    </source>
</evidence>
<sequence>MLATQFPKATMIPAHPKPDFPMNRFAEAAKRTRLLLQISKTQSDALPVAMIMVIMTALPGTAAGIDGLTQIDGALQLREQGWQQLQNLPELLEFLVAVLFASALTASIAYHPVVRSERRTADDYQEPRTLFMFGLVGLLIGFMVLHHGYLIGFVIFGLGGLMRFKTDTGDIGDTRRLILVTLISLSVGLNLPVMAAIGTACAWAIIWVLGRQMHVTLQVQFESGKLQRLNMDVLRDLLRERGFQVISANKQKFKSNAEYLLVVEGGPGRNALLREMTSIVSSKLHGITDWHID</sequence>
<evidence type="ECO:0000313" key="3">
    <source>
        <dbReference type="Proteomes" id="UP000309450"/>
    </source>
</evidence>
<keyword evidence="3" id="KW-1185">Reference proteome</keyword>
<keyword evidence="1" id="KW-0472">Membrane</keyword>
<dbReference type="AlphaFoldDB" id="A0A4S3MKH8"/>
<accession>A0A4S3MKH8</accession>
<feature type="transmembrane region" description="Helical" evidence="1">
    <location>
        <begin position="130"/>
        <end position="156"/>
    </location>
</feature>
<dbReference type="EMBL" id="SSND01000004">
    <property type="protein sequence ID" value="THD82424.1"/>
    <property type="molecule type" value="Genomic_DNA"/>
</dbReference>
<reference evidence="2 3" key="1">
    <citation type="submission" date="2019-04" db="EMBL/GenBank/DDBJ databases">
        <title>Draft genome sequence of Gemmobacter aestuarii sp. nov.</title>
        <authorList>
            <person name="Hameed A."/>
            <person name="Lin S.-Y."/>
            <person name="Shahina M."/>
            <person name="Lai W.-A."/>
            <person name="Young C.-C."/>
        </authorList>
    </citation>
    <scope>NUCLEOTIDE SEQUENCE [LARGE SCALE GENOMIC DNA]</scope>
    <source>
        <strain evidence="2 3">CC-PW-75</strain>
    </source>
</reference>
<feature type="transmembrane region" description="Helical" evidence="1">
    <location>
        <begin position="177"/>
        <end position="210"/>
    </location>
</feature>
<name>A0A4S3MKH8_9RHOB</name>
<feature type="transmembrane region" description="Helical" evidence="1">
    <location>
        <begin position="90"/>
        <end position="110"/>
    </location>
</feature>
<organism evidence="2 3">
    <name type="scientific">Aliigemmobacter aestuarii</name>
    <dbReference type="NCBI Taxonomy" id="1445661"/>
    <lineage>
        <taxon>Bacteria</taxon>
        <taxon>Pseudomonadati</taxon>
        <taxon>Pseudomonadota</taxon>
        <taxon>Alphaproteobacteria</taxon>
        <taxon>Rhodobacterales</taxon>
        <taxon>Paracoccaceae</taxon>
        <taxon>Aliigemmobacter</taxon>
    </lineage>
</organism>
<feature type="transmembrane region" description="Helical" evidence="1">
    <location>
        <begin position="45"/>
        <end position="69"/>
    </location>
</feature>
<gene>
    <name evidence="2" type="ORF">E7811_15385</name>
</gene>
<protein>
    <recommendedName>
        <fullName evidence="4">DUF4956 domain-containing protein</fullName>
    </recommendedName>
</protein>
<comment type="caution">
    <text evidence="2">The sequence shown here is derived from an EMBL/GenBank/DDBJ whole genome shotgun (WGS) entry which is preliminary data.</text>
</comment>
<dbReference type="RefSeq" id="WP_136395532.1">
    <property type="nucleotide sequence ID" value="NZ_SSND01000004.1"/>
</dbReference>